<comment type="caution">
    <text evidence="3">The sequence shown here is derived from an EMBL/GenBank/DDBJ whole genome shotgun (WGS) entry which is preliminary data.</text>
</comment>
<evidence type="ECO:0000256" key="1">
    <source>
        <dbReference type="SAM" id="SignalP"/>
    </source>
</evidence>
<dbReference type="InterPro" id="IPR044816">
    <property type="entry name" value="BURP"/>
</dbReference>
<proteinExistence type="predicted"/>
<dbReference type="SMART" id="SM01045">
    <property type="entry name" value="BURP"/>
    <property type="match status" value="1"/>
</dbReference>
<dbReference type="PROSITE" id="PS51277">
    <property type="entry name" value="BURP"/>
    <property type="match status" value="1"/>
</dbReference>
<reference evidence="4" key="1">
    <citation type="journal article" date="2019" name="Curr. Biol.">
        <title>Genome Sequence of Striga asiatica Provides Insight into the Evolution of Plant Parasitism.</title>
        <authorList>
            <person name="Yoshida S."/>
            <person name="Kim S."/>
            <person name="Wafula E.K."/>
            <person name="Tanskanen J."/>
            <person name="Kim Y.M."/>
            <person name="Honaas L."/>
            <person name="Yang Z."/>
            <person name="Spallek T."/>
            <person name="Conn C.E."/>
            <person name="Ichihashi Y."/>
            <person name="Cheong K."/>
            <person name="Cui S."/>
            <person name="Der J.P."/>
            <person name="Gundlach H."/>
            <person name="Jiao Y."/>
            <person name="Hori C."/>
            <person name="Ishida J.K."/>
            <person name="Kasahara H."/>
            <person name="Kiba T."/>
            <person name="Kim M.S."/>
            <person name="Koo N."/>
            <person name="Laohavisit A."/>
            <person name="Lee Y.H."/>
            <person name="Lumba S."/>
            <person name="McCourt P."/>
            <person name="Mortimer J.C."/>
            <person name="Mutuku J.M."/>
            <person name="Nomura T."/>
            <person name="Sasaki-Sekimoto Y."/>
            <person name="Seto Y."/>
            <person name="Wang Y."/>
            <person name="Wakatake T."/>
            <person name="Sakakibara H."/>
            <person name="Demura T."/>
            <person name="Yamaguchi S."/>
            <person name="Yoneyama K."/>
            <person name="Manabe R.I."/>
            <person name="Nelson D.C."/>
            <person name="Schulman A.H."/>
            <person name="Timko M.P."/>
            <person name="dePamphilis C.W."/>
            <person name="Choi D."/>
            <person name="Shirasu K."/>
        </authorList>
    </citation>
    <scope>NUCLEOTIDE SEQUENCE [LARGE SCALE GENOMIC DNA]</scope>
    <source>
        <strain evidence="4">cv. UVA1</strain>
    </source>
</reference>
<gene>
    <name evidence="3" type="ORF">STAS_27666</name>
</gene>
<dbReference type="PANTHER" id="PTHR31236:SF32">
    <property type="entry name" value="BURP DOMAIN PROTEIN USPL1-LIKE"/>
    <property type="match status" value="1"/>
</dbReference>
<dbReference type="OrthoDB" id="1909293at2759"/>
<evidence type="ECO:0000313" key="4">
    <source>
        <dbReference type="Proteomes" id="UP000325081"/>
    </source>
</evidence>
<dbReference type="PANTHER" id="PTHR31236">
    <property type="entry name" value="BURP DOMAIN PROTEIN USPL1-LIKE"/>
    <property type="match status" value="1"/>
</dbReference>
<dbReference type="EMBL" id="BKCP01009181">
    <property type="protein sequence ID" value="GER50375.1"/>
    <property type="molecule type" value="Genomic_DNA"/>
</dbReference>
<evidence type="ECO:0000259" key="2">
    <source>
        <dbReference type="PROSITE" id="PS51277"/>
    </source>
</evidence>
<accession>A0A5A7QY93</accession>
<keyword evidence="4" id="KW-1185">Reference proteome</keyword>
<feature type="chain" id="PRO_5023051168" evidence="1">
    <location>
        <begin position="25"/>
        <end position="285"/>
    </location>
</feature>
<protein>
    <submittedName>
        <fullName evidence="3">BURP domain-containing protein</fullName>
    </submittedName>
</protein>
<dbReference type="Proteomes" id="UP000325081">
    <property type="component" value="Unassembled WGS sequence"/>
</dbReference>
<dbReference type="AlphaFoldDB" id="A0A5A7QY93"/>
<dbReference type="InterPro" id="IPR004873">
    <property type="entry name" value="BURP_dom"/>
</dbReference>
<sequence>MDVKLAVCSILLLILLVLSRNTNGSNEISNKPIRIEQVVQSHSSSHHHHHHHMMDPSTIVFFFLDDLTQGNTMPVYFPNRELSEATNHLLSKTEADSIPFSSEKFHYLLEYFSLPENSPQAMAMEDTLRECETSPIEGETKLCATSFESMLDFAKSMIGSGDEIRILSTNHVKRSDNSVLLQRYTIREIREIKAPKMVACHTMPYPYAVFYCHYQESENRIYRVSLEGENGDEVNAVAVCHMNTSHWSRNHVSFKVLGAEPGSSPICHFFPADNFVLVPANSLKE</sequence>
<dbReference type="Pfam" id="PF03181">
    <property type="entry name" value="BURP"/>
    <property type="match status" value="1"/>
</dbReference>
<feature type="domain" description="BURP" evidence="2">
    <location>
        <begin position="61"/>
        <end position="280"/>
    </location>
</feature>
<feature type="signal peptide" evidence="1">
    <location>
        <begin position="1"/>
        <end position="24"/>
    </location>
</feature>
<evidence type="ECO:0000313" key="3">
    <source>
        <dbReference type="EMBL" id="GER50375.1"/>
    </source>
</evidence>
<keyword evidence="1" id="KW-0732">Signal</keyword>
<name>A0A5A7QY93_STRAF</name>
<organism evidence="3 4">
    <name type="scientific">Striga asiatica</name>
    <name type="common">Asiatic witchweed</name>
    <name type="synonym">Buchnera asiatica</name>
    <dbReference type="NCBI Taxonomy" id="4170"/>
    <lineage>
        <taxon>Eukaryota</taxon>
        <taxon>Viridiplantae</taxon>
        <taxon>Streptophyta</taxon>
        <taxon>Embryophyta</taxon>
        <taxon>Tracheophyta</taxon>
        <taxon>Spermatophyta</taxon>
        <taxon>Magnoliopsida</taxon>
        <taxon>eudicotyledons</taxon>
        <taxon>Gunneridae</taxon>
        <taxon>Pentapetalae</taxon>
        <taxon>asterids</taxon>
        <taxon>lamiids</taxon>
        <taxon>Lamiales</taxon>
        <taxon>Orobanchaceae</taxon>
        <taxon>Buchnereae</taxon>
        <taxon>Striga</taxon>
    </lineage>
</organism>